<keyword evidence="3" id="KW-1185">Reference proteome</keyword>
<evidence type="ECO:0000313" key="3">
    <source>
        <dbReference type="Proteomes" id="UP000008461"/>
    </source>
</evidence>
<accession>F4KQ59</accession>
<dbReference type="InterPro" id="IPR012337">
    <property type="entry name" value="RNaseH-like_sf"/>
</dbReference>
<dbReference type="PROSITE" id="PS50994">
    <property type="entry name" value="INTEGRASE"/>
    <property type="match status" value="1"/>
</dbReference>
<evidence type="ECO:0000313" key="2">
    <source>
        <dbReference type="EMBL" id="AEE54220.1"/>
    </source>
</evidence>
<dbReference type="KEGG" id="hhy:Halhy_6401"/>
<gene>
    <name evidence="2" type="ordered locus">Halhy_6401</name>
</gene>
<dbReference type="Proteomes" id="UP000008461">
    <property type="component" value="Chromosome"/>
</dbReference>
<sequence length="327" mass="37208">MPKKKKGIELLEVIQASHNVREACQKLGISKSQYYKLLKNPEPAANKPYTPRKIGLETYQRIVDLALLCPFGCHNISYKLAEENLNISAVSVQKILQQNGLGTAKARFKALEQKIMAEMDYSLNNEQKDFICKYNPALLEVGRKIGSPGELISVFSYFLGQLPWLGKVFVIFGLDASSGFVHASVSFTKDKLLCAELLEDVIFPFYGSMDIAIKTVETSKDNEYFAYGKHPFNSFLRGQSVVHLLTVVGGPKTNGYCQKFQQYLLDHIVPELRKKQAMYTDLEPLNEDLNLYLDQYNRKAIPAAEKYYQDFPLHGMSPWDNLQKRTR</sequence>
<dbReference type="HOGENOM" id="CLU_849328_0_0_10"/>
<evidence type="ECO:0000259" key="1">
    <source>
        <dbReference type="PROSITE" id="PS50994"/>
    </source>
</evidence>
<dbReference type="SUPFAM" id="SSF53098">
    <property type="entry name" value="Ribonuclease H-like"/>
    <property type="match status" value="1"/>
</dbReference>
<dbReference type="AlphaFoldDB" id="F4KQ59"/>
<reference key="2">
    <citation type="submission" date="2011-04" db="EMBL/GenBank/DDBJ databases">
        <title>Complete sequence of chromosome of Haliscomenobacter hydrossis DSM 1100.</title>
        <authorList>
            <consortium name="US DOE Joint Genome Institute (JGI-PGF)"/>
            <person name="Lucas S."/>
            <person name="Han J."/>
            <person name="Lapidus A."/>
            <person name="Bruce D."/>
            <person name="Goodwin L."/>
            <person name="Pitluck S."/>
            <person name="Peters L."/>
            <person name="Kyrpides N."/>
            <person name="Mavromatis K."/>
            <person name="Ivanova N."/>
            <person name="Ovchinnikova G."/>
            <person name="Pagani I."/>
            <person name="Daligault H."/>
            <person name="Detter J.C."/>
            <person name="Han C."/>
            <person name="Land M."/>
            <person name="Hauser L."/>
            <person name="Markowitz V."/>
            <person name="Cheng J.-F."/>
            <person name="Hugenholtz P."/>
            <person name="Woyke T."/>
            <person name="Wu D."/>
            <person name="Verbarg S."/>
            <person name="Frueling A."/>
            <person name="Brambilla E."/>
            <person name="Klenk H.-P."/>
            <person name="Eisen J.A."/>
        </authorList>
    </citation>
    <scope>NUCLEOTIDE SEQUENCE</scope>
    <source>
        <strain>DSM 1100</strain>
    </source>
</reference>
<dbReference type="GO" id="GO:0003676">
    <property type="term" value="F:nucleic acid binding"/>
    <property type="evidence" value="ECO:0007669"/>
    <property type="project" value="InterPro"/>
</dbReference>
<dbReference type="InterPro" id="IPR036397">
    <property type="entry name" value="RNaseH_sf"/>
</dbReference>
<reference evidence="2 3" key="1">
    <citation type="journal article" date="2011" name="Stand. Genomic Sci.">
        <title>Complete genome sequence of Haliscomenobacter hydrossis type strain (O).</title>
        <authorList>
            <consortium name="US DOE Joint Genome Institute (JGI-PGF)"/>
            <person name="Daligault H."/>
            <person name="Lapidus A."/>
            <person name="Zeytun A."/>
            <person name="Nolan M."/>
            <person name="Lucas S."/>
            <person name="Del Rio T.G."/>
            <person name="Tice H."/>
            <person name="Cheng J.F."/>
            <person name="Tapia R."/>
            <person name="Han C."/>
            <person name="Goodwin L."/>
            <person name="Pitluck S."/>
            <person name="Liolios K."/>
            <person name="Pagani I."/>
            <person name="Ivanova N."/>
            <person name="Huntemann M."/>
            <person name="Mavromatis K."/>
            <person name="Mikhailova N."/>
            <person name="Pati A."/>
            <person name="Chen A."/>
            <person name="Palaniappan K."/>
            <person name="Land M."/>
            <person name="Hauser L."/>
            <person name="Brambilla E.M."/>
            <person name="Rohde M."/>
            <person name="Verbarg S."/>
            <person name="Goker M."/>
            <person name="Bristow J."/>
            <person name="Eisen J.A."/>
            <person name="Markowitz V."/>
            <person name="Hugenholtz P."/>
            <person name="Kyrpides N.C."/>
            <person name="Klenk H.P."/>
            <person name="Woyke T."/>
        </authorList>
    </citation>
    <scope>NUCLEOTIDE SEQUENCE [LARGE SCALE GENOMIC DNA]</scope>
    <source>
        <strain evidence="3">ATCC 27775 / DSM 1100 / LMG 10767 / O</strain>
    </source>
</reference>
<dbReference type="OrthoDB" id="930609at2"/>
<proteinExistence type="predicted"/>
<dbReference type="eggNOG" id="COG2801">
    <property type="taxonomic scope" value="Bacteria"/>
</dbReference>
<dbReference type="InterPro" id="IPR001584">
    <property type="entry name" value="Integrase_cat-core"/>
</dbReference>
<feature type="domain" description="Integrase catalytic" evidence="1">
    <location>
        <begin position="144"/>
        <end position="326"/>
    </location>
</feature>
<dbReference type="Gene3D" id="3.30.420.10">
    <property type="entry name" value="Ribonuclease H-like superfamily/Ribonuclease H"/>
    <property type="match status" value="1"/>
</dbReference>
<dbReference type="GO" id="GO:0015074">
    <property type="term" value="P:DNA integration"/>
    <property type="evidence" value="ECO:0007669"/>
    <property type="project" value="InterPro"/>
</dbReference>
<organism evidence="2 3">
    <name type="scientific">Haliscomenobacter hydrossis (strain ATCC 27775 / DSM 1100 / LMG 10767 / O)</name>
    <dbReference type="NCBI Taxonomy" id="760192"/>
    <lineage>
        <taxon>Bacteria</taxon>
        <taxon>Pseudomonadati</taxon>
        <taxon>Bacteroidota</taxon>
        <taxon>Saprospiria</taxon>
        <taxon>Saprospirales</taxon>
        <taxon>Haliscomenobacteraceae</taxon>
        <taxon>Haliscomenobacter</taxon>
    </lineage>
</organism>
<dbReference type="RefSeq" id="WP_013768740.1">
    <property type="nucleotide sequence ID" value="NC_015510.1"/>
</dbReference>
<dbReference type="EMBL" id="CP002691">
    <property type="protein sequence ID" value="AEE54220.1"/>
    <property type="molecule type" value="Genomic_DNA"/>
</dbReference>
<protein>
    <submittedName>
        <fullName evidence="2">Integrase catalytic subunit</fullName>
    </submittedName>
</protein>
<name>F4KQ59_HALH1</name>